<evidence type="ECO:0000313" key="2">
    <source>
        <dbReference type="Proteomes" id="UP000019109"/>
    </source>
</evidence>
<dbReference type="EMBL" id="BAVR01000005">
    <property type="protein sequence ID" value="GAE87296.1"/>
    <property type="molecule type" value="Genomic_DNA"/>
</dbReference>
<sequence length="88" mass="9652">MKRAASLISIITLLLTFIIPIEGVFAVEGNLLYNPGFELGSTEGGILMEIAVLMQSTRMRTAEAIALLLRTGLRSGMVWPRICWTSLL</sequence>
<organism evidence="1 2">
    <name type="scientific">Acetivibrio straminisolvens JCM 21531</name>
    <dbReference type="NCBI Taxonomy" id="1294263"/>
    <lineage>
        <taxon>Bacteria</taxon>
        <taxon>Bacillati</taxon>
        <taxon>Bacillota</taxon>
        <taxon>Clostridia</taxon>
        <taxon>Eubacteriales</taxon>
        <taxon>Oscillospiraceae</taxon>
        <taxon>Acetivibrio</taxon>
    </lineage>
</organism>
<accession>W4V255</accession>
<dbReference type="AlphaFoldDB" id="W4V255"/>
<keyword evidence="1" id="KW-0378">Hydrolase</keyword>
<dbReference type="GO" id="GO:0016798">
    <property type="term" value="F:hydrolase activity, acting on glycosyl bonds"/>
    <property type="evidence" value="ECO:0007669"/>
    <property type="project" value="UniProtKB-KW"/>
</dbReference>
<proteinExistence type="predicted"/>
<gene>
    <name evidence="1" type="ORF">JCM21531_651</name>
</gene>
<keyword evidence="1" id="KW-0119">Carbohydrate metabolism</keyword>
<dbReference type="Proteomes" id="UP000019109">
    <property type="component" value="Unassembled WGS sequence"/>
</dbReference>
<keyword evidence="2" id="KW-1185">Reference proteome</keyword>
<name>W4V255_9FIRM</name>
<dbReference type="GO" id="GO:0045493">
    <property type="term" value="P:xylan catabolic process"/>
    <property type="evidence" value="ECO:0007669"/>
    <property type="project" value="UniProtKB-KW"/>
</dbReference>
<evidence type="ECO:0000313" key="1">
    <source>
        <dbReference type="EMBL" id="GAE87296.1"/>
    </source>
</evidence>
<keyword evidence="1" id="KW-0624">Polysaccharide degradation</keyword>
<dbReference type="STRING" id="1294263.JCM21531_651"/>
<keyword evidence="1" id="KW-0326">Glycosidase</keyword>
<keyword evidence="1" id="KW-0858">Xylan degradation</keyword>
<reference evidence="1" key="1">
    <citation type="journal article" date="2014" name="Genome Announc.">
        <title>Draft Genome Sequence of Clostridium straminisolvens Strain JCM 21531T, Isolated from a Cellulose-Degrading Bacterial Community.</title>
        <authorList>
            <person name="Yuki M."/>
            <person name="Oshima K."/>
            <person name="Suda W."/>
            <person name="Sakamoto M."/>
            <person name="Kitamura K."/>
            <person name="Iida T."/>
            <person name="Hattori M."/>
            <person name="Ohkuma M."/>
        </authorList>
    </citation>
    <scope>NUCLEOTIDE SEQUENCE [LARGE SCALE GENOMIC DNA]</scope>
    <source>
        <strain evidence="1">JCM 21531</strain>
    </source>
</reference>
<comment type="caution">
    <text evidence="1">The sequence shown here is derived from an EMBL/GenBank/DDBJ whole genome shotgun (WGS) entry which is preliminary data.</text>
</comment>
<protein>
    <submittedName>
        <fullName evidence="1">Endo-1,4-beta-xylanase A</fullName>
    </submittedName>
</protein>
<dbReference type="RefSeq" id="WP_038287096.1">
    <property type="nucleotide sequence ID" value="NZ_BAVR01000005.1"/>
</dbReference>